<dbReference type="InterPro" id="IPR011333">
    <property type="entry name" value="SKP1/BTB/POZ_sf"/>
</dbReference>
<proteinExistence type="predicted"/>
<dbReference type="SUPFAM" id="SSF54695">
    <property type="entry name" value="POZ domain"/>
    <property type="match status" value="1"/>
</dbReference>
<feature type="compositionally biased region" description="Polar residues" evidence="1">
    <location>
        <begin position="225"/>
        <end position="238"/>
    </location>
</feature>
<evidence type="ECO:0000313" key="3">
    <source>
        <dbReference type="EMBL" id="CAL1547249.1"/>
    </source>
</evidence>
<dbReference type="PROSITE" id="PS50097">
    <property type="entry name" value="BTB"/>
    <property type="match status" value="1"/>
</dbReference>
<keyword evidence="4" id="KW-1185">Reference proteome</keyword>
<dbReference type="SMART" id="SM00225">
    <property type="entry name" value="BTB"/>
    <property type="match status" value="1"/>
</dbReference>
<organism evidence="3 4">
    <name type="scientific">Lymnaea stagnalis</name>
    <name type="common">Great pond snail</name>
    <name type="synonym">Helix stagnalis</name>
    <dbReference type="NCBI Taxonomy" id="6523"/>
    <lineage>
        <taxon>Eukaryota</taxon>
        <taxon>Metazoa</taxon>
        <taxon>Spiralia</taxon>
        <taxon>Lophotrochozoa</taxon>
        <taxon>Mollusca</taxon>
        <taxon>Gastropoda</taxon>
        <taxon>Heterobranchia</taxon>
        <taxon>Euthyneura</taxon>
        <taxon>Panpulmonata</taxon>
        <taxon>Hygrophila</taxon>
        <taxon>Lymnaeoidea</taxon>
        <taxon>Lymnaeidae</taxon>
        <taxon>Lymnaea</taxon>
    </lineage>
</organism>
<dbReference type="Proteomes" id="UP001497497">
    <property type="component" value="Unassembled WGS sequence"/>
</dbReference>
<name>A0AAV2INK0_LYMST</name>
<feature type="region of interest" description="Disordered" evidence="1">
    <location>
        <begin position="314"/>
        <end position="345"/>
    </location>
</feature>
<dbReference type="Gene3D" id="3.30.710.10">
    <property type="entry name" value="Potassium Channel Kv1.1, Chain A"/>
    <property type="match status" value="1"/>
</dbReference>
<feature type="domain" description="BTB" evidence="2">
    <location>
        <begin position="30"/>
        <end position="97"/>
    </location>
</feature>
<protein>
    <recommendedName>
        <fullName evidence="2">BTB domain-containing protein</fullName>
    </recommendedName>
</protein>
<dbReference type="EMBL" id="CAXITT010000930">
    <property type="protein sequence ID" value="CAL1547249.1"/>
    <property type="molecule type" value="Genomic_DNA"/>
</dbReference>
<dbReference type="InterPro" id="IPR011705">
    <property type="entry name" value="BACK"/>
</dbReference>
<dbReference type="PANTHER" id="PTHR45632">
    <property type="entry name" value="LD33804P"/>
    <property type="match status" value="1"/>
</dbReference>
<feature type="compositionally biased region" description="Basic and acidic residues" evidence="1">
    <location>
        <begin position="327"/>
        <end position="344"/>
    </location>
</feature>
<sequence length="719" mass="83212">MSFYVGNFKSFVAEGFQKCIGQKWTHDDYSDFTVVVEEMEFNCHKFILSSCSSFFNGLLRAEMRENSENRAVLKSMSKETFAVIINAVYKGENGLTKENILPVWRATIFLDIAFLIEMCEYFVSQDMSLTNFEIYYENAMLLESKAVVKNSHDFMIRNFQQITDTKTFFELSADEFCNMVDSHNLIADSEDDVIESILQWINYKHHDVQVQIDGRTDDVCRYQENSSEINNDVDTNNHSNKRKNDSQNERNPEAGHTNNGSNEQINEFTKDNITIVFDATNDKQTVLNASSPDISKAVFCSIDNADNRAEVNGCEPHQQQQQTSVKEPTDNEHKNQTLETERELNSSVVSDRGNHLIQLLRSARMFLVSRGCLETLTRNPVITSKPDAMNIVYDALMYKYKAVNYRNTIVRYRECSNIINGVAFFWDNLVFFYSLLNDGVYILFDKKLEKGCFPSFVGLTAINSLLCFYVTVEELLPSTDNNKRRTYENFKYFKMYNLEDDSFLDVGKLKSRNMSFLLNYNDNVIAIEGSYGELTVFTNYYKISVGFSIIYQWRNPTFTTLFEDDILLFYVSEEGTEIKSCKPSNRELVTLSEIEGPAERMTSFQHGKHLYLLQKNGNLWLVTRSNSDCIEFIKLEKLWDLEWNLHGAVCYNKLLFVFGEKIVSNQELKNIFITEMKNKSLTDVFDSIKVVEMNCQSQVVPMTVDKSRLKHSDEKSPIY</sequence>
<dbReference type="InterPro" id="IPR000210">
    <property type="entry name" value="BTB/POZ_dom"/>
</dbReference>
<dbReference type="SUPFAM" id="SSF69322">
    <property type="entry name" value="Tricorn protease domain 2"/>
    <property type="match status" value="1"/>
</dbReference>
<feature type="region of interest" description="Disordered" evidence="1">
    <location>
        <begin position="225"/>
        <end position="265"/>
    </location>
</feature>
<evidence type="ECO:0000313" key="4">
    <source>
        <dbReference type="Proteomes" id="UP001497497"/>
    </source>
</evidence>
<accession>A0AAV2INK0</accession>
<dbReference type="AlphaFoldDB" id="A0AAV2INK0"/>
<evidence type="ECO:0000256" key="1">
    <source>
        <dbReference type="SAM" id="MobiDB-lite"/>
    </source>
</evidence>
<dbReference type="CDD" id="cd18186">
    <property type="entry name" value="BTB_POZ_ZBTB_KLHL-like"/>
    <property type="match status" value="1"/>
</dbReference>
<feature type="compositionally biased region" description="Polar residues" evidence="1">
    <location>
        <begin position="256"/>
        <end position="265"/>
    </location>
</feature>
<evidence type="ECO:0000259" key="2">
    <source>
        <dbReference type="PROSITE" id="PS50097"/>
    </source>
</evidence>
<feature type="compositionally biased region" description="Basic and acidic residues" evidence="1">
    <location>
        <begin position="242"/>
        <end position="253"/>
    </location>
</feature>
<dbReference type="Gene3D" id="1.25.40.420">
    <property type="match status" value="1"/>
</dbReference>
<dbReference type="Pfam" id="PF00651">
    <property type="entry name" value="BTB"/>
    <property type="match status" value="1"/>
</dbReference>
<comment type="caution">
    <text evidence="3">The sequence shown here is derived from an EMBL/GenBank/DDBJ whole genome shotgun (WGS) entry which is preliminary data.</text>
</comment>
<feature type="compositionally biased region" description="Polar residues" evidence="1">
    <location>
        <begin position="317"/>
        <end position="326"/>
    </location>
</feature>
<gene>
    <name evidence="3" type="ORF">GSLYS_00020574001</name>
</gene>
<dbReference type="Pfam" id="PF07707">
    <property type="entry name" value="BACK"/>
    <property type="match status" value="1"/>
</dbReference>
<reference evidence="3 4" key="1">
    <citation type="submission" date="2024-04" db="EMBL/GenBank/DDBJ databases">
        <authorList>
            <consortium name="Genoscope - CEA"/>
            <person name="William W."/>
        </authorList>
    </citation>
    <scope>NUCLEOTIDE SEQUENCE [LARGE SCALE GENOMIC DNA]</scope>
</reference>